<comment type="caution">
    <text evidence="1">The sequence shown here is derived from an EMBL/GenBank/DDBJ whole genome shotgun (WGS) entry which is preliminary data.</text>
</comment>
<dbReference type="Proteomes" id="UP001500212">
    <property type="component" value="Unassembled WGS sequence"/>
</dbReference>
<keyword evidence="2" id="KW-1185">Reference proteome</keyword>
<reference evidence="2" key="1">
    <citation type="journal article" date="2019" name="Int. J. Syst. Evol. Microbiol.">
        <title>The Global Catalogue of Microorganisms (GCM) 10K type strain sequencing project: providing services to taxonomists for standard genome sequencing and annotation.</title>
        <authorList>
            <consortium name="The Broad Institute Genomics Platform"/>
            <consortium name="The Broad Institute Genome Sequencing Center for Infectious Disease"/>
            <person name="Wu L."/>
            <person name="Ma J."/>
        </authorList>
    </citation>
    <scope>NUCLEOTIDE SEQUENCE [LARGE SCALE GENOMIC DNA]</scope>
    <source>
        <strain evidence="2">JCM 17938</strain>
    </source>
</reference>
<protein>
    <recommendedName>
        <fullName evidence="3">YbaB/EbfC DNA-binding family protein</fullName>
    </recommendedName>
</protein>
<gene>
    <name evidence="1" type="ORF">GCM10023195_38560</name>
</gene>
<evidence type="ECO:0000313" key="2">
    <source>
        <dbReference type="Proteomes" id="UP001500212"/>
    </source>
</evidence>
<dbReference type="EMBL" id="BAABHJ010000008">
    <property type="protein sequence ID" value="GAA4609535.1"/>
    <property type="molecule type" value="Genomic_DNA"/>
</dbReference>
<dbReference type="InterPro" id="IPR004401">
    <property type="entry name" value="YbaB/EbfC"/>
</dbReference>
<organism evidence="1 2">
    <name type="scientific">Actinoallomurus liliacearum</name>
    <dbReference type="NCBI Taxonomy" id="1080073"/>
    <lineage>
        <taxon>Bacteria</taxon>
        <taxon>Bacillati</taxon>
        <taxon>Actinomycetota</taxon>
        <taxon>Actinomycetes</taxon>
        <taxon>Streptosporangiales</taxon>
        <taxon>Thermomonosporaceae</taxon>
        <taxon>Actinoallomurus</taxon>
    </lineage>
</organism>
<name>A0ABP8TJ77_9ACTN</name>
<evidence type="ECO:0000313" key="1">
    <source>
        <dbReference type="EMBL" id="GAA4609535.1"/>
    </source>
</evidence>
<proteinExistence type="predicted"/>
<dbReference type="Pfam" id="PF02575">
    <property type="entry name" value="YbaB_DNA_bd"/>
    <property type="match status" value="1"/>
</dbReference>
<accession>A0ABP8TJ77</accession>
<dbReference type="InterPro" id="IPR036894">
    <property type="entry name" value="YbaB-like_sf"/>
</dbReference>
<dbReference type="Gene3D" id="3.30.1310.10">
    <property type="entry name" value="Nucleoid-associated protein YbaB-like domain"/>
    <property type="match status" value="1"/>
</dbReference>
<evidence type="ECO:0008006" key="3">
    <source>
        <dbReference type="Google" id="ProtNLM"/>
    </source>
</evidence>
<sequence length="146" mass="16192">MEQNDGLWQALDAMAGEATEYFQKARLLQERMAGITGTAVTDDGYIKVTWRDGGIDGLEINPRAMRMGSADLAETILRLSHEARADSRRQSDAVMSDLFGTQNPAGIVADKEGLQESIDMMRDVFTGAIGDSKDLIDRLQRRLRQD</sequence>